<keyword evidence="10 14" id="KW-0408">Iron</keyword>
<evidence type="ECO:0000256" key="9">
    <source>
        <dbReference type="ARBA" id="ARBA00022801"/>
    </source>
</evidence>
<evidence type="ECO:0000256" key="1">
    <source>
        <dbReference type="ARBA" id="ARBA00000843"/>
    </source>
</evidence>
<keyword evidence="11" id="KW-0411">Iron-sulfur</keyword>
<dbReference type="CDD" id="cd00056">
    <property type="entry name" value="ENDO3c"/>
    <property type="match status" value="1"/>
</dbReference>
<protein>
    <recommendedName>
        <fullName evidence="5 14">Adenine DNA glycosylase</fullName>
        <ecNumber evidence="4 14">3.2.2.31</ecNumber>
    </recommendedName>
</protein>
<comment type="catalytic activity">
    <reaction evidence="1 14">
        <text>Hydrolyzes free adenine bases from 7,8-dihydro-8-oxoguanine:adenine mismatched double-stranded DNA, leaving an apurinic site.</text>
        <dbReference type="EC" id="3.2.2.31"/>
    </reaction>
</comment>
<dbReference type="InterPro" id="IPR000445">
    <property type="entry name" value="HhH_motif"/>
</dbReference>
<evidence type="ECO:0000256" key="10">
    <source>
        <dbReference type="ARBA" id="ARBA00023004"/>
    </source>
</evidence>
<keyword evidence="6" id="KW-0004">4Fe-4S</keyword>
<dbReference type="OrthoDB" id="9802365at2"/>
<dbReference type="AlphaFoldDB" id="A0A1N7QA92"/>
<dbReference type="PROSITE" id="PS00764">
    <property type="entry name" value="ENDONUCLEASE_III_1"/>
    <property type="match status" value="1"/>
</dbReference>
<dbReference type="Gene3D" id="3.90.79.10">
    <property type="entry name" value="Nucleoside Triphosphate Pyrophosphohydrolase"/>
    <property type="match status" value="1"/>
</dbReference>
<evidence type="ECO:0000256" key="12">
    <source>
        <dbReference type="ARBA" id="ARBA00023204"/>
    </source>
</evidence>
<dbReference type="GO" id="GO:0034039">
    <property type="term" value="F:8-oxo-7,8-dihydroguanine DNA N-glycosylase activity"/>
    <property type="evidence" value="ECO:0007669"/>
    <property type="project" value="TreeGrafter"/>
</dbReference>
<comment type="similarity">
    <text evidence="3 14">Belongs to the Nth/MutY family.</text>
</comment>
<dbReference type="EMBL" id="FTOA01000013">
    <property type="protein sequence ID" value="SIT19619.1"/>
    <property type="molecule type" value="Genomic_DNA"/>
</dbReference>
<dbReference type="PANTHER" id="PTHR42944">
    <property type="entry name" value="ADENINE DNA GLYCOSYLASE"/>
    <property type="match status" value="1"/>
</dbReference>
<dbReference type="GO" id="GO:0006284">
    <property type="term" value="P:base-excision repair"/>
    <property type="evidence" value="ECO:0007669"/>
    <property type="project" value="UniProtKB-UniRule"/>
</dbReference>
<dbReference type="Gene3D" id="1.10.340.30">
    <property type="entry name" value="Hypothetical protein, domain 2"/>
    <property type="match status" value="1"/>
</dbReference>
<keyword evidence="12" id="KW-0234">DNA repair</keyword>
<keyword evidence="13 14" id="KW-0326">Glycosidase</keyword>
<evidence type="ECO:0000256" key="13">
    <source>
        <dbReference type="ARBA" id="ARBA00023295"/>
    </source>
</evidence>
<keyword evidence="8 14" id="KW-0227">DNA damage</keyword>
<comment type="function">
    <text evidence="2">Adenine glycosylase active on G-A mispairs. MutY also corrects error-prone DNA synthesis past GO lesions which are due to the oxidatively damaged form of guanine: 7,8-dihydro-8-oxoguanine (8-oxo-dGTP).</text>
</comment>
<dbReference type="GO" id="GO:0046872">
    <property type="term" value="F:metal ion binding"/>
    <property type="evidence" value="ECO:0007669"/>
    <property type="project" value="UniProtKB-UniRule"/>
</dbReference>
<dbReference type="InterPro" id="IPR003265">
    <property type="entry name" value="HhH-GPD_domain"/>
</dbReference>
<dbReference type="GO" id="GO:0032357">
    <property type="term" value="F:oxidized purine DNA binding"/>
    <property type="evidence" value="ECO:0007669"/>
    <property type="project" value="TreeGrafter"/>
</dbReference>
<dbReference type="InterPro" id="IPR044298">
    <property type="entry name" value="MIG/MutY"/>
</dbReference>
<dbReference type="SUPFAM" id="SSF55811">
    <property type="entry name" value="Nudix"/>
    <property type="match status" value="1"/>
</dbReference>
<dbReference type="PANTHER" id="PTHR42944:SF1">
    <property type="entry name" value="ADENINE DNA GLYCOSYLASE"/>
    <property type="match status" value="1"/>
</dbReference>
<dbReference type="SUPFAM" id="SSF48150">
    <property type="entry name" value="DNA-glycosylase"/>
    <property type="match status" value="1"/>
</dbReference>
<evidence type="ECO:0000256" key="7">
    <source>
        <dbReference type="ARBA" id="ARBA00022723"/>
    </source>
</evidence>
<dbReference type="PROSITE" id="PS01155">
    <property type="entry name" value="ENDONUCLEASE_III_2"/>
    <property type="match status" value="1"/>
</dbReference>
<dbReference type="FunFam" id="1.10.340.30:FF:000002">
    <property type="entry name" value="Adenine DNA glycosylase"/>
    <property type="match status" value="1"/>
</dbReference>
<dbReference type="InterPro" id="IPR005760">
    <property type="entry name" value="A/G_AdeGlyc_MutY"/>
</dbReference>
<evidence type="ECO:0000313" key="17">
    <source>
        <dbReference type="Proteomes" id="UP000185678"/>
    </source>
</evidence>
<organism evidence="16 17">
    <name type="scientific">Insolitispirillum peregrinum</name>
    <dbReference type="NCBI Taxonomy" id="80876"/>
    <lineage>
        <taxon>Bacteria</taxon>
        <taxon>Pseudomonadati</taxon>
        <taxon>Pseudomonadota</taxon>
        <taxon>Alphaproteobacteria</taxon>
        <taxon>Rhodospirillales</taxon>
        <taxon>Novispirillaceae</taxon>
        <taxon>Insolitispirillum</taxon>
    </lineage>
</organism>
<dbReference type="GO" id="GO:0000701">
    <property type="term" value="F:purine-specific mismatch base pair DNA N-glycosylase activity"/>
    <property type="evidence" value="ECO:0007669"/>
    <property type="project" value="UniProtKB-EC"/>
</dbReference>
<evidence type="ECO:0000313" key="16">
    <source>
        <dbReference type="EMBL" id="SIT19619.1"/>
    </source>
</evidence>
<evidence type="ECO:0000256" key="14">
    <source>
        <dbReference type="RuleBase" id="RU365096"/>
    </source>
</evidence>
<evidence type="ECO:0000256" key="2">
    <source>
        <dbReference type="ARBA" id="ARBA00002933"/>
    </source>
</evidence>
<sequence length="351" mass="38667">MEADRLSRTLLAWYDAEARRLPWRSPPGVYADPYHVWLSEVMLQQTTVAAVIPYFRKFLDRWPTVLDLAAADSEEVMAAWAGLGYYARARNLLKCAQHVASVLGGRFPDTEDGLRSLPGIGDYTAAAIASIAFGRATVVVDGNVERVMARLFAEQAPLPGVKPRLKQRAAQLAPQERCGDYSQALMDLGATLCTPRNPACGLCPWVRDCQGRLQGIAADLPARTPKAEKPTRHGLAFWIARWDGSILLRKRPPHGLLGGMLEVPSTPWRDSSEGGAWTLDEASKHAPLSCSWHPVRGTVRHTFTHFHLEMTVVTGIARGGEPPASRWVSPESLGEQALPTIMRKIVRHAML</sequence>
<dbReference type="GO" id="GO:0006298">
    <property type="term" value="P:mismatch repair"/>
    <property type="evidence" value="ECO:0007669"/>
    <property type="project" value="TreeGrafter"/>
</dbReference>
<dbReference type="CDD" id="cd03431">
    <property type="entry name" value="NUDIX_DNA_Glycosylase_C-MutY"/>
    <property type="match status" value="1"/>
</dbReference>
<dbReference type="InterPro" id="IPR011257">
    <property type="entry name" value="DNA_glycosylase"/>
</dbReference>
<comment type="cofactor">
    <cofactor evidence="14">
        <name>[4Fe-4S] cluster</name>
        <dbReference type="ChEBI" id="CHEBI:49883"/>
    </cofactor>
    <text evidence="14">Binds 1 [4Fe-4S] cluster.</text>
</comment>
<evidence type="ECO:0000256" key="11">
    <source>
        <dbReference type="ARBA" id="ARBA00023014"/>
    </source>
</evidence>
<dbReference type="Pfam" id="PF10576">
    <property type="entry name" value="EndIII_4Fe-2S"/>
    <property type="match status" value="1"/>
</dbReference>
<dbReference type="EC" id="3.2.2.31" evidence="4 14"/>
<gene>
    <name evidence="16" type="ORF">SAMN05421779_1133</name>
</gene>
<dbReference type="InterPro" id="IPR004036">
    <property type="entry name" value="Endonuclease-III-like_CS2"/>
</dbReference>
<dbReference type="GO" id="GO:0035485">
    <property type="term" value="F:adenine/guanine mispair binding"/>
    <property type="evidence" value="ECO:0007669"/>
    <property type="project" value="TreeGrafter"/>
</dbReference>
<dbReference type="InterPro" id="IPR004035">
    <property type="entry name" value="Endouclease-III_FeS-bd_BS"/>
</dbReference>
<dbReference type="SMART" id="SM00478">
    <property type="entry name" value="ENDO3c"/>
    <property type="match status" value="1"/>
</dbReference>
<dbReference type="Pfam" id="PF00730">
    <property type="entry name" value="HhH-GPD"/>
    <property type="match status" value="1"/>
</dbReference>
<dbReference type="NCBIfam" id="TIGR01084">
    <property type="entry name" value="mutY"/>
    <property type="match status" value="1"/>
</dbReference>
<reference evidence="16 17" key="1">
    <citation type="submission" date="2017-01" db="EMBL/GenBank/DDBJ databases">
        <authorList>
            <person name="Mah S.A."/>
            <person name="Swanson W.J."/>
            <person name="Moy G.W."/>
            <person name="Vacquier V.D."/>
        </authorList>
    </citation>
    <scope>NUCLEOTIDE SEQUENCE [LARGE SCALE GENOMIC DNA]</scope>
    <source>
        <strain evidence="16 17">DSM 11589</strain>
    </source>
</reference>
<dbReference type="GO" id="GO:0051539">
    <property type="term" value="F:4 iron, 4 sulfur cluster binding"/>
    <property type="evidence" value="ECO:0007669"/>
    <property type="project" value="UniProtKB-UniRule"/>
</dbReference>
<dbReference type="InterPro" id="IPR015797">
    <property type="entry name" value="NUDIX_hydrolase-like_dom_sf"/>
</dbReference>
<evidence type="ECO:0000256" key="6">
    <source>
        <dbReference type="ARBA" id="ARBA00022485"/>
    </source>
</evidence>
<keyword evidence="17" id="KW-1185">Reference proteome</keyword>
<dbReference type="InterPro" id="IPR003651">
    <property type="entry name" value="Endonuclease3_FeS-loop_motif"/>
</dbReference>
<evidence type="ECO:0000259" key="15">
    <source>
        <dbReference type="SMART" id="SM00478"/>
    </source>
</evidence>
<accession>A0A1N7QA92</accession>
<evidence type="ECO:0000256" key="3">
    <source>
        <dbReference type="ARBA" id="ARBA00008343"/>
    </source>
</evidence>
<proteinExistence type="inferred from homology"/>
<keyword evidence="7" id="KW-0479">Metal-binding</keyword>
<dbReference type="Pfam" id="PF14815">
    <property type="entry name" value="NUDIX_4"/>
    <property type="match status" value="1"/>
</dbReference>
<dbReference type="Pfam" id="PF00633">
    <property type="entry name" value="HHH"/>
    <property type="match status" value="1"/>
</dbReference>
<keyword evidence="9" id="KW-0378">Hydrolase</keyword>
<dbReference type="Proteomes" id="UP000185678">
    <property type="component" value="Unassembled WGS sequence"/>
</dbReference>
<name>A0A1N7QA92_9PROT</name>
<evidence type="ECO:0000256" key="5">
    <source>
        <dbReference type="ARBA" id="ARBA00022023"/>
    </source>
</evidence>
<dbReference type="InterPro" id="IPR023170">
    <property type="entry name" value="HhH_base_excis_C"/>
</dbReference>
<evidence type="ECO:0000256" key="4">
    <source>
        <dbReference type="ARBA" id="ARBA00012045"/>
    </source>
</evidence>
<dbReference type="InterPro" id="IPR029119">
    <property type="entry name" value="MutY_C"/>
</dbReference>
<evidence type="ECO:0000256" key="8">
    <source>
        <dbReference type="ARBA" id="ARBA00022763"/>
    </source>
</evidence>
<dbReference type="RefSeq" id="WP_076402116.1">
    <property type="nucleotide sequence ID" value="NZ_FTOA01000013.1"/>
</dbReference>
<dbReference type="STRING" id="80876.SAMN05421779_1133"/>
<dbReference type="Gene3D" id="1.10.1670.10">
    <property type="entry name" value="Helix-hairpin-Helix base-excision DNA repair enzymes (C-terminal)"/>
    <property type="match status" value="1"/>
</dbReference>
<feature type="domain" description="HhH-GPD" evidence="15">
    <location>
        <begin position="42"/>
        <end position="191"/>
    </location>
</feature>